<evidence type="ECO:0000256" key="2">
    <source>
        <dbReference type="ARBA" id="ARBA00023125"/>
    </source>
</evidence>
<protein>
    <submittedName>
        <fullName evidence="5">AraC family transcriptional regulator</fullName>
    </submittedName>
</protein>
<dbReference type="SUPFAM" id="SSF46689">
    <property type="entry name" value="Homeodomain-like"/>
    <property type="match status" value="1"/>
</dbReference>
<evidence type="ECO:0000313" key="5">
    <source>
        <dbReference type="EMBL" id="HJC15018.1"/>
    </source>
</evidence>
<evidence type="ECO:0000259" key="4">
    <source>
        <dbReference type="PROSITE" id="PS01124"/>
    </source>
</evidence>
<accession>A0A9D2NAI3</accession>
<dbReference type="PROSITE" id="PS00041">
    <property type="entry name" value="HTH_ARAC_FAMILY_1"/>
    <property type="match status" value="1"/>
</dbReference>
<comment type="caution">
    <text evidence="5">The sequence shown here is derived from an EMBL/GenBank/DDBJ whole genome shotgun (WGS) entry which is preliminary data.</text>
</comment>
<dbReference type="InterPro" id="IPR037923">
    <property type="entry name" value="HTH-like"/>
</dbReference>
<dbReference type="GO" id="GO:0043565">
    <property type="term" value="F:sequence-specific DNA binding"/>
    <property type="evidence" value="ECO:0007669"/>
    <property type="project" value="InterPro"/>
</dbReference>
<evidence type="ECO:0000256" key="3">
    <source>
        <dbReference type="ARBA" id="ARBA00023163"/>
    </source>
</evidence>
<reference evidence="5" key="1">
    <citation type="journal article" date="2021" name="PeerJ">
        <title>Extensive microbial diversity within the chicken gut microbiome revealed by metagenomics and culture.</title>
        <authorList>
            <person name="Gilroy R."/>
            <person name="Ravi A."/>
            <person name="Getino M."/>
            <person name="Pursley I."/>
            <person name="Horton D.L."/>
            <person name="Alikhan N.F."/>
            <person name="Baker D."/>
            <person name="Gharbi K."/>
            <person name="Hall N."/>
            <person name="Watson M."/>
            <person name="Adriaenssens E.M."/>
            <person name="Foster-Nyarko E."/>
            <person name="Jarju S."/>
            <person name="Secka A."/>
            <person name="Antonio M."/>
            <person name="Oren A."/>
            <person name="Chaudhuri R.R."/>
            <person name="La Ragione R."/>
            <person name="Hildebrand F."/>
            <person name="Pallen M.J."/>
        </authorList>
    </citation>
    <scope>NUCLEOTIDE SEQUENCE</scope>
    <source>
        <strain evidence="5">CHK185-5351</strain>
    </source>
</reference>
<dbReference type="PANTHER" id="PTHR43280:SF2">
    <property type="entry name" value="HTH-TYPE TRANSCRIPTIONAL REGULATOR EXSA"/>
    <property type="match status" value="1"/>
</dbReference>
<feature type="domain" description="HTH araC/xylS-type" evidence="4">
    <location>
        <begin position="160"/>
        <end position="258"/>
    </location>
</feature>
<sequence length="265" mass="31250">MITIEYCGYHTHNPDRDLIFRPSGSSSYLFLLVLSPMRFTFQEKQEPVRAEPGACILYTPGVYQHYQAEKVFFNSYVHFFCEEDELAPYQLICNRLFYPESTDNLNWLIKNIYHESINRFDCSSLMIHHYVHQLLIELHRSRQSLGSRTDRQQNIYPELLSLRSHMLQNCSQPWSVEQLCGILNIGKSQFYRYYEMYFHSSPKEELLQARLQKARYLLTNDAMTVKQAAYMAGFQNICYFNRVFKKVCGCSPGEYRKNAAGQQTT</sequence>
<dbReference type="SMART" id="SM00342">
    <property type="entry name" value="HTH_ARAC"/>
    <property type="match status" value="1"/>
</dbReference>
<evidence type="ECO:0000313" key="6">
    <source>
        <dbReference type="Proteomes" id="UP000823849"/>
    </source>
</evidence>
<dbReference type="SUPFAM" id="SSF51215">
    <property type="entry name" value="Regulatory protein AraC"/>
    <property type="match status" value="1"/>
</dbReference>
<dbReference type="EMBL" id="DWWU01000016">
    <property type="protein sequence ID" value="HJC15018.1"/>
    <property type="molecule type" value="Genomic_DNA"/>
</dbReference>
<name>A0A9D2NAI3_9FIRM</name>
<evidence type="ECO:0000256" key="1">
    <source>
        <dbReference type="ARBA" id="ARBA00023015"/>
    </source>
</evidence>
<keyword evidence="2" id="KW-0238">DNA-binding</keyword>
<dbReference type="PANTHER" id="PTHR43280">
    <property type="entry name" value="ARAC-FAMILY TRANSCRIPTIONAL REGULATOR"/>
    <property type="match status" value="1"/>
</dbReference>
<dbReference type="PROSITE" id="PS01124">
    <property type="entry name" value="HTH_ARAC_FAMILY_2"/>
    <property type="match status" value="1"/>
</dbReference>
<dbReference type="Gene3D" id="1.10.10.60">
    <property type="entry name" value="Homeodomain-like"/>
    <property type="match status" value="1"/>
</dbReference>
<dbReference type="Pfam" id="PF12833">
    <property type="entry name" value="HTH_18"/>
    <property type="match status" value="1"/>
</dbReference>
<gene>
    <name evidence="5" type="ORF">H9705_04200</name>
</gene>
<dbReference type="AlphaFoldDB" id="A0A9D2NAI3"/>
<dbReference type="InterPro" id="IPR018060">
    <property type="entry name" value="HTH_AraC"/>
</dbReference>
<organism evidence="5 6">
    <name type="scientific">Candidatus Fusicatenibacter intestinigallinarum</name>
    <dbReference type="NCBI Taxonomy" id="2838598"/>
    <lineage>
        <taxon>Bacteria</taxon>
        <taxon>Bacillati</taxon>
        <taxon>Bacillota</taxon>
        <taxon>Clostridia</taxon>
        <taxon>Lachnospirales</taxon>
        <taxon>Lachnospiraceae</taxon>
        <taxon>Fusicatenibacter</taxon>
    </lineage>
</organism>
<dbReference type="Proteomes" id="UP000823849">
    <property type="component" value="Unassembled WGS sequence"/>
</dbReference>
<dbReference type="InterPro" id="IPR009057">
    <property type="entry name" value="Homeodomain-like_sf"/>
</dbReference>
<keyword evidence="3" id="KW-0804">Transcription</keyword>
<reference evidence="5" key="2">
    <citation type="submission" date="2021-04" db="EMBL/GenBank/DDBJ databases">
        <authorList>
            <person name="Gilroy R."/>
        </authorList>
    </citation>
    <scope>NUCLEOTIDE SEQUENCE</scope>
    <source>
        <strain evidence="5">CHK185-5351</strain>
    </source>
</reference>
<keyword evidence="1" id="KW-0805">Transcription regulation</keyword>
<dbReference type="InterPro" id="IPR018062">
    <property type="entry name" value="HTH_AraC-typ_CS"/>
</dbReference>
<proteinExistence type="predicted"/>
<dbReference type="GO" id="GO:0003700">
    <property type="term" value="F:DNA-binding transcription factor activity"/>
    <property type="evidence" value="ECO:0007669"/>
    <property type="project" value="InterPro"/>
</dbReference>